<organism evidence="3">
    <name type="scientific">Guillardia theta (strain CCMP2712)</name>
    <name type="common">Cryptophyte</name>
    <dbReference type="NCBI Taxonomy" id="905079"/>
    <lineage>
        <taxon>Eukaryota</taxon>
        <taxon>Cryptophyceae</taxon>
        <taxon>Pyrenomonadales</taxon>
        <taxon>Geminigeraceae</taxon>
        <taxon>Guillardia</taxon>
    </lineage>
</organism>
<evidence type="ECO:0000313" key="5">
    <source>
        <dbReference type="Proteomes" id="UP000011087"/>
    </source>
</evidence>
<dbReference type="HOGENOM" id="CLU_578041_0_0_1"/>
<keyword evidence="5" id="KW-1185">Reference proteome</keyword>
<feature type="coiled-coil region" evidence="1">
    <location>
        <begin position="350"/>
        <end position="384"/>
    </location>
</feature>
<proteinExistence type="predicted"/>
<dbReference type="EnsemblProtists" id="EKX35624">
    <property type="protein sequence ID" value="EKX35624"/>
    <property type="gene ID" value="GUITHDRAFT_118225"/>
</dbReference>
<dbReference type="RefSeq" id="XP_005822604.1">
    <property type="nucleotide sequence ID" value="XM_005822547.1"/>
</dbReference>
<dbReference type="KEGG" id="gtt:GUITHDRAFT_118225"/>
<keyword evidence="1" id="KW-0175">Coiled coil</keyword>
<feature type="compositionally biased region" description="Basic and acidic residues" evidence="2">
    <location>
        <begin position="1"/>
        <end position="45"/>
    </location>
</feature>
<evidence type="ECO:0000256" key="1">
    <source>
        <dbReference type="SAM" id="Coils"/>
    </source>
</evidence>
<reference evidence="5" key="2">
    <citation type="submission" date="2012-11" db="EMBL/GenBank/DDBJ databases">
        <authorList>
            <person name="Kuo A."/>
            <person name="Curtis B.A."/>
            <person name="Tanifuji G."/>
            <person name="Burki F."/>
            <person name="Gruber A."/>
            <person name="Irimia M."/>
            <person name="Maruyama S."/>
            <person name="Arias M.C."/>
            <person name="Ball S.G."/>
            <person name="Gile G.H."/>
            <person name="Hirakawa Y."/>
            <person name="Hopkins J.F."/>
            <person name="Rensing S.A."/>
            <person name="Schmutz J."/>
            <person name="Symeonidi A."/>
            <person name="Elias M."/>
            <person name="Eveleigh R.J."/>
            <person name="Herman E.K."/>
            <person name="Klute M.J."/>
            <person name="Nakayama T."/>
            <person name="Obornik M."/>
            <person name="Reyes-Prieto A."/>
            <person name="Armbrust E.V."/>
            <person name="Aves S.J."/>
            <person name="Beiko R.G."/>
            <person name="Coutinho P."/>
            <person name="Dacks J.B."/>
            <person name="Durnford D.G."/>
            <person name="Fast N.M."/>
            <person name="Green B.R."/>
            <person name="Grisdale C."/>
            <person name="Hempe F."/>
            <person name="Henrissat B."/>
            <person name="Hoppner M.P."/>
            <person name="Ishida K.-I."/>
            <person name="Kim E."/>
            <person name="Koreny L."/>
            <person name="Kroth P.G."/>
            <person name="Liu Y."/>
            <person name="Malik S.-B."/>
            <person name="Maier U.G."/>
            <person name="McRose D."/>
            <person name="Mock T."/>
            <person name="Neilson J.A."/>
            <person name="Onodera N.T."/>
            <person name="Poole A.M."/>
            <person name="Pritham E.J."/>
            <person name="Richards T.A."/>
            <person name="Rocap G."/>
            <person name="Roy S.W."/>
            <person name="Sarai C."/>
            <person name="Schaack S."/>
            <person name="Shirato S."/>
            <person name="Slamovits C.H."/>
            <person name="Spencer D.F."/>
            <person name="Suzuki S."/>
            <person name="Worden A.Z."/>
            <person name="Zauner S."/>
            <person name="Barry K."/>
            <person name="Bell C."/>
            <person name="Bharti A.K."/>
            <person name="Crow J.A."/>
            <person name="Grimwood J."/>
            <person name="Kramer R."/>
            <person name="Lindquist E."/>
            <person name="Lucas S."/>
            <person name="Salamov A."/>
            <person name="McFadden G.I."/>
            <person name="Lane C.E."/>
            <person name="Keeling P.J."/>
            <person name="Gray M.W."/>
            <person name="Grigoriev I.V."/>
            <person name="Archibald J.M."/>
        </authorList>
    </citation>
    <scope>NUCLEOTIDE SEQUENCE</scope>
    <source>
        <strain evidence="5">CCMP2712</strain>
    </source>
</reference>
<dbReference type="Proteomes" id="UP000011087">
    <property type="component" value="Unassembled WGS sequence"/>
</dbReference>
<dbReference type="PaxDb" id="55529-EKX35624"/>
<evidence type="ECO:0000256" key="2">
    <source>
        <dbReference type="SAM" id="MobiDB-lite"/>
    </source>
</evidence>
<reference evidence="4" key="3">
    <citation type="submission" date="2015-06" db="UniProtKB">
        <authorList>
            <consortium name="EnsemblProtists"/>
        </authorList>
    </citation>
    <scope>IDENTIFICATION</scope>
</reference>
<dbReference type="GeneID" id="17292358"/>
<evidence type="ECO:0000313" key="3">
    <source>
        <dbReference type="EMBL" id="EKX35624.1"/>
    </source>
</evidence>
<feature type="region of interest" description="Disordered" evidence="2">
    <location>
        <begin position="132"/>
        <end position="157"/>
    </location>
</feature>
<feature type="compositionally biased region" description="Polar residues" evidence="2">
    <location>
        <begin position="72"/>
        <end position="86"/>
    </location>
</feature>
<dbReference type="EMBL" id="JH993087">
    <property type="protein sequence ID" value="EKX35624.1"/>
    <property type="molecule type" value="Genomic_DNA"/>
</dbReference>
<gene>
    <name evidence="3" type="ORF">GUITHDRAFT_118225</name>
</gene>
<feature type="region of interest" description="Disordered" evidence="2">
    <location>
        <begin position="1"/>
        <end position="101"/>
    </location>
</feature>
<dbReference type="AlphaFoldDB" id="L1II52"/>
<sequence length="473" mass="54407">MSYRSAREDREKHVRYSFHDKPSMRSSEQSDGRHRSKHDERERSHGMQIGRSLSASDVDNMASGSKHKDSNSESSWTLSPQPAPSTESRREEAEPTRTWVRKSAFARSSSLSGSSFSRSAMQAKAKADETYTFPGMAVTRPNRTTSAHSSESEGASRNETLNAMHEEVYWPYYNCFCELQDVELDKLKSDSLEFRDFLLSKPGGKYSVNAGILRHGRADNQEQDVIVVGREGKPVRLVDIRDVCVQIQKIPFVSKVTYSRPRLKFDEEARSVRIKFSHRDLFSRSESLVAVPRTTSSFSSDNTKIIRTRSYTPSISRTRSSEEEIQAKSEEFESTREQYATAMEIFQTLKESYDLQRKQKIEDLEDLRLEVEEARAHLQRLKRALVRKGISCRQMVEGVEHRRLPQLQLLLAHKMSLQVSLRWPRLVVTLSRRDIEVRTELALSQSDDTALELAMMYFSSSYFNQTEPTTQQC</sequence>
<name>L1II52_GUITC</name>
<accession>L1II52</accession>
<evidence type="ECO:0000313" key="4">
    <source>
        <dbReference type="EnsemblProtists" id="EKX35624"/>
    </source>
</evidence>
<reference evidence="3 5" key="1">
    <citation type="journal article" date="2012" name="Nature">
        <title>Algal genomes reveal evolutionary mosaicism and the fate of nucleomorphs.</title>
        <authorList>
            <consortium name="DOE Joint Genome Institute"/>
            <person name="Curtis B.A."/>
            <person name="Tanifuji G."/>
            <person name="Burki F."/>
            <person name="Gruber A."/>
            <person name="Irimia M."/>
            <person name="Maruyama S."/>
            <person name="Arias M.C."/>
            <person name="Ball S.G."/>
            <person name="Gile G.H."/>
            <person name="Hirakawa Y."/>
            <person name="Hopkins J.F."/>
            <person name="Kuo A."/>
            <person name="Rensing S.A."/>
            <person name="Schmutz J."/>
            <person name="Symeonidi A."/>
            <person name="Elias M."/>
            <person name="Eveleigh R.J."/>
            <person name="Herman E.K."/>
            <person name="Klute M.J."/>
            <person name="Nakayama T."/>
            <person name="Obornik M."/>
            <person name="Reyes-Prieto A."/>
            <person name="Armbrust E.V."/>
            <person name="Aves S.J."/>
            <person name="Beiko R.G."/>
            <person name="Coutinho P."/>
            <person name="Dacks J.B."/>
            <person name="Durnford D.G."/>
            <person name="Fast N.M."/>
            <person name="Green B.R."/>
            <person name="Grisdale C.J."/>
            <person name="Hempel F."/>
            <person name="Henrissat B."/>
            <person name="Hoppner M.P."/>
            <person name="Ishida K."/>
            <person name="Kim E."/>
            <person name="Koreny L."/>
            <person name="Kroth P.G."/>
            <person name="Liu Y."/>
            <person name="Malik S.B."/>
            <person name="Maier U.G."/>
            <person name="McRose D."/>
            <person name="Mock T."/>
            <person name="Neilson J.A."/>
            <person name="Onodera N.T."/>
            <person name="Poole A.M."/>
            <person name="Pritham E.J."/>
            <person name="Richards T.A."/>
            <person name="Rocap G."/>
            <person name="Roy S.W."/>
            <person name="Sarai C."/>
            <person name="Schaack S."/>
            <person name="Shirato S."/>
            <person name="Slamovits C.H."/>
            <person name="Spencer D.F."/>
            <person name="Suzuki S."/>
            <person name="Worden A.Z."/>
            <person name="Zauner S."/>
            <person name="Barry K."/>
            <person name="Bell C."/>
            <person name="Bharti A.K."/>
            <person name="Crow J.A."/>
            <person name="Grimwood J."/>
            <person name="Kramer R."/>
            <person name="Lindquist E."/>
            <person name="Lucas S."/>
            <person name="Salamov A."/>
            <person name="McFadden G.I."/>
            <person name="Lane C.E."/>
            <person name="Keeling P.J."/>
            <person name="Gray M.W."/>
            <person name="Grigoriev I.V."/>
            <person name="Archibald J.M."/>
        </authorList>
    </citation>
    <scope>NUCLEOTIDE SEQUENCE</scope>
    <source>
        <strain evidence="3 5">CCMP2712</strain>
    </source>
</reference>
<protein>
    <submittedName>
        <fullName evidence="3 4">Uncharacterized protein</fullName>
    </submittedName>
</protein>